<dbReference type="Gene3D" id="3.40.50.300">
    <property type="entry name" value="P-loop containing nucleotide triphosphate hydrolases"/>
    <property type="match status" value="1"/>
</dbReference>
<accession>A0A1W0E943</accession>
<dbReference type="OrthoDB" id="1861185at2759"/>
<sequence>MFKIGITEVMGEPGVGKTNFILSQIKQENTLYITNRNVPSQIGCLKLLWILRVNTFFEFRIFMTKQLSYLINLYSFKCIVVDSFDAFLYTENKPREKRKDVTNIIQCMRNIIFKHKSKVIIVNNLFNNKDIFDSNFLLYNKYFGYKYILIVK</sequence>
<dbReference type="InterPro" id="IPR027417">
    <property type="entry name" value="P-loop_NTPase"/>
</dbReference>
<dbReference type="Proteomes" id="UP000192758">
    <property type="component" value="Unassembled WGS sequence"/>
</dbReference>
<dbReference type="SUPFAM" id="SSF52540">
    <property type="entry name" value="P-loop containing nucleoside triphosphate hydrolases"/>
    <property type="match status" value="1"/>
</dbReference>
<gene>
    <name evidence="1" type="ORF">EHP00_468</name>
</gene>
<evidence type="ECO:0000313" key="1">
    <source>
        <dbReference type="EMBL" id="OQS55753.1"/>
    </source>
</evidence>
<organism evidence="1 2">
    <name type="scientific">Ecytonucleospora hepatopenaei</name>
    <dbReference type="NCBI Taxonomy" id="646526"/>
    <lineage>
        <taxon>Eukaryota</taxon>
        <taxon>Fungi</taxon>
        <taxon>Fungi incertae sedis</taxon>
        <taxon>Microsporidia</taxon>
        <taxon>Enterocytozoonidae</taxon>
        <taxon>Ecytonucleospora</taxon>
    </lineage>
</organism>
<dbReference type="AlphaFoldDB" id="A0A1W0E943"/>
<comment type="caution">
    <text evidence="1">The sequence shown here is derived from an EMBL/GenBank/DDBJ whole genome shotgun (WGS) entry which is preliminary data.</text>
</comment>
<dbReference type="EMBL" id="MNPJ01000002">
    <property type="protein sequence ID" value="OQS55753.1"/>
    <property type="molecule type" value="Genomic_DNA"/>
</dbReference>
<keyword evidence="2" id="KW-1185">Reference proteome</keyword>
<reference evidence="1 2" key="1">
    <citation type="journal article" date="2017" name="Environ. Microbiol.">
        <title>Decay of the glycolytic pathway and adaptation to intranuclear parasitism within Enterocytozoonidae microsporidia.</title>
        <authorList>
            <person name="Wiredu Boakye D."/>
            <person name="Jaroenlak P."/>
            <person name="Prachumwat A."/>
            <person name="Williams T.A."/>
            <person name="Bateman K.S."/>
            <person name="Itsathitphaisarn O."/>
            <person name="Sritunyalucksana K."/>
            <person name="Paszkiewicz K.H."/>
            <person name="Moore K.A."/>
            <person name="Stentiford G.D."/>
            <person name="Williams B.A."/>
        </authorList>
    </citation>
    <scope>NUCLEOTIDE SEQUENCE [LARGE SCALE GENOMIC DNA]</scope>
    <source>
        <strain evidence="1 2">TH1</strain>
    </source>
</reference>
<name>A0A1W0E943_9MICR</name>
<protein>
    <submittedName>
        <fullName evidence="1">Uncharacterized protein</fullName>
    </submittedName>
</protein>
<proteinExistence type="predicted"/>
<evidence type="ECO:0000313" key="2">
    <source>
        <dbReference type="Proteomes" id="UP000192758"/>
    </source>
</evidence>
<dbReference type="VEuPathDB" id="MicrosporidiaDB:EHP00_468"/>